<sequence length="153" mass="16091">MNRSDRLSRAAAEGNVAELRRLLDEGADPNGLNAYGRSAIQVEGRAAWTGRSVLASAVLGVGEGGGGASRFLRRVSSPKGGKARVCADGEACFFFGGGGGETSIKRKWTRENGERKWIPAITGLGNKRRPRAIAQPSRSKSARAPLGRNLDGA</sequence>
<dbReference type="AlphaFoldDB" id="A0AAW1C154"/>
<evidence type="ECO:0000313" key="3">
    <source>
        <dbReference type="Proteomes" id="UP001474421"/>
    </source>
</evidence>
<dbReference type="EMBL" id="JAOTOJ010000002">
    <property type="protein sequence ID" value="KAK9408112.1"/>
    <property type="molecule type" value="Genomic_DNA"/>
</dbReference>
<name>A0AAW1C154_CROAD</name>
<evidence type="ECO:0000313" key="2">
    <source>
        <dbReference type="EMBL" id="KAK9408112.1"/>
    </source>
</evidence>
<organism evidence="2 3">
    <name type="scientific">Crotalus adamanteus</name>
    <name type="common">Eastern diamondback rattlesnake</name>
    <dbReference type="NCBI Taxonomy" id="8729"/>
    <lineage>
        <taxon>Eukaryota</taxon>
        <taxon>Metazoa</taxon>
        <taxon>Chordata</taxon>
        <taxon>Craniata</taxon>
        <taxon>Vertebrata</taxon>
        <taxon>Euteleostomi</taxon>
        <taxon>Lepidosauria</taxon>
        <taxon>Squamata</taxon>
        <taxon>Bifurcata</taxon>
        <taxon>Unidentata</taxon>
        <taxon>Episquamata</taxon>
        <taxon>Toxicofera</taxon>
        <taxon>Serpentes</taxon>
        <taxon>Colubroidea</taxon>
        <taxon>Viperidae</taxon>
        <taxon>Crotalinae</taxon>
        <taxon>Crotalus</taxon>
    </lineage>
</organism>
<dbReference type="Proteomes" id="UP001474421">
    <property type="component" value="Unassembled WGS sequence"/>
</dbReference>
<feature type="region of interest" description="Disordered" evidence="1">
    <location>
        <begin position="122"/>
        <end position="153"/>
    </location>
</feature>
<comment type="caution">
    <text evidence="2">The sequence shown here is derived from an EMBL/GenBank/DDBJ whole genome shotgun (WGS) entry which is preliminary data.</text>
</comment>
<dbReference type="InterPro" id="IPR036770">
    <property type="entry name" value="Ankyrin_rpt-contain_sf"/>
</dbReference>
<keyword evidence="3" id="KW-1185">Reference proteome</keyword>
<accession>A0AAW1C154</accession>
<dbReference type="SUPFAM" id="SSF48403">
    <property type="entry name" value="Ankyrin repeat"/>
    <property type="match status" value="1"/>
</dbReference>
<protein>
    <submittedName>
        <fullName evidence="2">Cyclin-dependent kinase 4 inhibitor B-like</fullName>
    </submittedName>
</protein>
<proteinExistence type="predicted"/>
<dbReference type="Gene3D" id="1.25.40.20">
    <property type="entry name" value="Ankyrin repeat-containing domain"/>
    <property type="match status" value="1"/>
</dbReference>
<evidence type="ECO:0000256" key="1">
    <source>
        <dbReference type="SAM" id="MobiDB-lite"/>
    </source>
</evidence>
<reference evidence="2 3" key="1">
    <citation type="journal article" date="2024" name="Proc. Natl. Acad. Sci. U.S.A.">
        <title>The genetic regulatory architecture and epigenomic basis for age-related changes in rattlesnake venom.</title>
        <authorList>
            <person name="Hogan M.P."/>
            <person name="Holding M.L."/>
            <person name="Nystrom G.S."/>
            <person name="Colston T.J."/>
            <person name="Bartlett D.A."/>
            <person name="Mason A.J."/>
            <person name="Ellsworth S.A."/>
            <person name="Rautsaw R.M."/>
            <person name="Lawrence K.C."/>
            <person name="Strickland J.L."/>
            <person name="He B."/>
            <person name="Fraser P."/>
            <person name="Margres M.J."/>
            <person name="Gilbert D.M."/>
            <person name="Gibbs H.L."/>
            <person name="Parkinson C.L."/>
            <person name="Rokyta D.R."/>
        </authorList>
    </citation>
    <scope>NUCLEOTIDE SEQUENCE [LARGE SCALE GENOMIC DNA]</scope>
    <source>
        <strain evidence="2">DRR0105</strain>
    </source>
</reference>
<gene>
    <name evidence="2" type="ORF">NXF25_006886</name>
</gene>